<evidence type="ECO:0000313" key="2">
    <source>
        <dbReference type="Proteomes" id="UP001163846"/>
    </source>
</evidence>
<dbReference type="AlphaFoldDB" id="A0AA38PDD8"/>
<reference evidence="1" key="1">
    <citation type="submission" date="2022-08" db="EMBL/GenBank/DDBJ databases">
        <authorList>
            <consortium name="DOE Joint Genome Institute"/>
            <person name="Min B."/>
            <person name="Riley R."/>
            <person name="Sierra-Patev S."/>
            <person name="Naranjo-Ortiz M."/>
            <person name="Looney B."/>
            <person name="Konkel Z."/>
            <person name="Slot J.C."/>
            <person name="Sakamoto Y."/>
            <person name="Steenwyk J.L."/>
            <person name="Rokas A."/>
            <person name="Carro J."/>
            <person name="Camarero S."/>
            <person name="Ferreira P."/>
            <person name="Molpeceres G."/>
            <person name="Ruiz-Duenas F.J."/>
            <person name="Serrano A."/>
            <person name="Henrissat B."/>
            <person name="Drula E."/>
            <person name="Hughes K.W."/>
            <person name="Mata J.L."/>
            <person name="Ishikawa N.K."/>
            <person name="Vargas-Isla R."/>
            <person name="Ushijima S."/>
            <person name="Smith C.A."/>
            <person name="Ahrendt S."/>
            <person name="Andreopoulos W."/>
            <person name="He G."/>
            <person name="Labutti K."/>
            <person name="Lipzen A."/>
            <person name="Ng V."/>
            <person name="Sandor L."/>
            <person name="Barry K."/>
            <person name="Martinez A.T."/>
            <person name="Xiao Y."/>
            <person name="Gibbons J.G."/>
            <person name="Terashima K."/>
            <person name="Hibbett D.S."/>
            <person name="Grigoriev I.V."/>
        </authorList>
    </citation>
    <scope>NUCLEOTIDE SEQUENCE</scope>
    <source>
        <strain evidence="1">TFB9207</strain>
    </source>
</reference>
<name>A0AA38PDD8_9AGAR</name>
<sequence>MSPPRSQSTPPMVRPSPYRRRISSGLGSDIPGVPARLPPIYHPQIHIDAYWRHDPEPEACRLYVAQAAALAEQKHLVTFDTVQGSYVPLRCGWLGLEKLYLAATKDILIEPAYCHHVINSTRPREWARLGVIKRHPMDPNVDIVGYQTPFTHVCIAHPIYPQRVRLLLRQPLVAQHTSHDEDSHLLVPSSYSALPYPDMRGTGSDQTAPLCETFNSALSLADADATFETDQFVYLHTDLQHITDSLTTESRYTAPGTKTIQDQQQRLWSKLPASSSLLQPSASAESRYTHTQAEARKHTDLVIVESILEAASKGQYVEQPMTHPAFSVEDFASAPTCFHQYLQAGVTNTVMQSTGYAGDMAIGTAIRQLNGLSGLSVIEFCELRKRSIKCLSCLCYFSFEGYQRHIRYVFRCQNTPAVEKAPDLTVVFESLPLLRIERSHIRPIESHRASLHNPVGLAWLMWNSPAGITHDTWVHLITAWRYCPGPCNRIRSFKAHLEHFAADDSECCAMIGDPEVGVFPSNVVDE</sequence>
<gene>
    <name evidence="1" type="ORF">F5878DRAFT_723428</name>
</gene>
<keyword evidence="2" id="KW-1185">Reference proteome</keyword>
<comment type="caution">
    <text evidence="1">The sequence shown here is derived from an EMBL/GenBank/DDBJ whole genome shotgun (WGS) entry which is preliminary data.</text>
</comment>
<organism evidence="1 2">
    <name type="scientific">Lentinula raphanica</name>
    <dbReference type="NCBI Taxonomy" id="153919"/>
    <lineage>
        <taxon>Eukaryota</taxon>
        <taxon>Fungi</taxon>
        <taxon>Dikarya</taxon>
        <taxon>Basidiomycota</taxon>
        <taxon>Agaricomycotina</taxon>
        <taxon>Agaricomycetes</taxon>
        <taxon>Agaricomycetidae</taxon>
        <taxon>Agaricales</taxon>
        <taxon>Marasmiineae</taxon>
        <taxon>Omphalotaceae</taxon>
        <taxon>Lentinula</taxon>
    </lineage>
</organism>
<proteinExistence type="predicted"/>
<accession>A0AA38PDD8</accession>
<dbReference type="Proteomes" id="UP001163846">
    <property type="component" value="Unassembled WGS sequence"/>
</dbReference>
<dbReference type="EMBL" id="MU806061">
    <property type="protein sequence ID" value="KAJ3840860.1"/>
    <property type="molecule type" value="Genomic_DNA"/>
</dbReference>
<evidence type="ECO:0000313" key="1">
    <source>
        <dbReference type="EMBL" id="KAJ3840860.1"/>
    </source>
</evidence>
<protein>
    <submittedName>
        <fullName evidence="1">Uncharacterized protein</fullName>
    </submittedName>
</protein>